<name>A0AAP0PFA1_9MAGN</name>
<sequence length="188" mass="22047">MKELRLQIEAVKTDLEGSKAENGALGSGWIELILIEARDLVGADLRGPYVRVQYGNVKKRTKVVYKTLHPHWNQTLDFSDDGSPLLLHVKDYNALLPTSRIGQCIVEYQGLPPNQMVEKSQRRRKRGAERGEIGEIAETPKERERSQREQPEITETKWFVTKEERTERSQRRKMRDRRQRRSQRRKIV</sequence>
<dbReference type="CDD" id="cd00030">
    <property type="entry name" value="C2"/>
    <property type="match status" value="1"/>
</dbReference>
<feature type="compositionally biased region" description="Basic residues" evidence="1">
    <location>
        <begin position="170"/>
        <end position="188"/>
    </location>
</feature>
<dbReference type="PROSITE" id="PS50004">
    <property type="entry name" value="C2"/>
    <property type="match status" value="1"/>
</dbReference>
<dbReference type="AlphaFoldDB" id="A0AAP0PFA1"/>
<feature type="region of interest" description="Disordered" evidence="1">
    <location>
        <begin position="116"/>
        <end position="188"/>
    </location>
</feature>
<dbReference type="SMART" id="SM00239">
    <property type="entry name" value="C2"/>
    <property type="match status" value="1"/>
</dbReference>
<evidence type="ECO:0000256" key="1">
    <source>
        <dbReference type="SAM" id="MobiDB-lite"/>
    </source>
</evidence>
<dbReference type="Proteomes" id="UP001419268">
    <property type="component" value="Unassembled WGS sequence"/>
</dbReference>
<protein>
    <recommendedName>
        <fullName evidence="2">C2 domain-containing protein</fullName>
    </recommendedName>
</protein>
<evidence type="ECO:0000313" key="3">
    <source>
        <dbReference type="EMBL" id="KAK9140814.1"/>
    </source>
</evidence>
<feature type="domain" description="C2" evidence="2">
    <location>
        <begin position="11"/>
        <end position="121"/>
    </location>
</feature>
<dbReference type="InterPro" id="IPR000008">
    <property type="entry name" value="C2_dom"/>
</dbReference>
<dbReference type="SUPFAM" id="SSF49562">
    <property type="entry name" value="C2 domain (Calcium/lipid-binding domain, CaLB)"/>
    <property type="match status" value="1"/>
</dbReference>
<proteinExistence type="predicted"/>
<gene>
    <name evidence="3" type="ORF">Scep_010495</name>
</gene>
<evidence type="ECO:0000313" key="4">
    <source>
        <dbReference type="Proteomes" id="UP001419268"/>
    </source>
</evidence>
<dbReference type="EMBL" id="JBBNAG010000004">
    <property type="protein sequence ID" value="KAK9140814.1"/>
    <property type="molecule type" value="Genomic_DNA"/>
</dbReference>
<feature type="compositionally biased region" description="Basic and acidic residues" evidence="1">
    <location>
        <begin position="128"/>
        <end position="169"/>
    </location>
</feature>
<keyword evidence="4" id="KW-1185">Reference proteome</keyword>
<reference evidence="3 4" key="1">
    <citation type="submission" date="2024-01" db="EMBL/GenBank/DDBJ databases">
        <title>Genome assemblies of Stephania.</title>
        <authorList>
            <person name="Yang L."/>
        </authorList>
    </citation>
    <scope>NUCLEOTIDE SEQUENCE [LARGE SCALE GENOMIC DNA]</scope>
    <source>
        <strain evidence="3">JXDWG</strain>
        <tissue evidence="3">Leaf</tissue>
    </source>
</reference>
<dbReference type="PANTHER" id="PTHR47264:SF3">
    <property type="entry name" value="SYNAPTOTAGMIN-5 ISOFORM X1"/>
    <property type="match status" value="1"/>
</dbReference>
<comment type="caution">
    <text evidence="3">The sequence shown here is derived from an EMBL/GenBank/DDBJ whole genome shotgun (WGS) entry which is preliminary data.</text>
</comment>
<evidence type="ECO:0000259" key="2">
    <source>
        <dbReference type="PROSITE" id="PS50004"/>
    </source>
</evidence>
<dbReference type="PANTHER" id="PTHR47264">
    <property type="entry name" value="OS01G0128800 PROTEIN"/>
    <property type="match status" value="1"/>
</dbReference>
<organism evidence="3 4">
    <name type="scientific">Stephania cephalantha</name>
    <dbReference type="NCBI Taxonomy" id="152367"/>
    <lineage>
        <taxon>Eukaryota</taxon>
        <taxon>Viridiplantae</taxon>
        <taxon>Streptophyta</taxon>
        <taxon>Embryophyta</taxon>
        <taxon>Tracheophyta</taxon>
        <taxon>Spermatophyta</taxon>
        <taxon>Magnoliopsida</taxon>
        <taxon>Ranunculales</taxon>
        <taxon>Menispermaceae</taxon>
        <taxon>Menispermoideae</taxon>
        <taxon>Cissampelideae</taxon>
        <taxon>Stephania</taxon>
    </lineage>
</organism>
<dbReference type="Pfam" id="PF00168">
    <property type="entry name" value="C2"/>
    <property type="match status" value="1"/>
</dbReference>
<dbReference type="InterPro" id="IPR035892">
    <property type="entry name" value="C2_domain_sf"/>
</dbReference>
<dbReference type="Gene3D" id="2.60.40.150">
    <property type="entry name" value="C2 domain"/>
    <property type="match status" value="1"/>
</dbReference>
<accession>A0AAP0PFA1</accession>